<organism evidence="13 14">
    <name type="scientific">Shewanella yunxiaonensis</name>
    <dbReference type="NCBI Taxonomy" id="2829809"/>
    <lineage>
        <taxon>Bacteria</taxon>
        <taxon>Pseudomonadati</taxon>
        <taxon>Pseudomonadota</taxon>
        <taxon>Gammaproteobacteria</taxon>
        <taxon>Alteromonadales</taxon>
        <taxon>Shewanellaceae</taxon>
        <taxon>Shewanella</taxon>
    </lineage>
</organism>
<dbReference type="SUPFAM" id="SSF51735">
    <property type="entry name" value="NAD(P)-binding Rossmann-fold domains"/>
    <property type="match status" value="1"/>
</dbReference>
<name>A0ABX7YQ42_9GAMM</name>
<feature type="binding site" evidence="9">
    <location>
        <position position="229"/>
    </location>
    <ligand>
        <name>Mn(2+)</name>
        <dbReference type="ChEBI" id="CHEBI:29035"/>
    </ligand>
</feature>
<keyword evidence="6 9" id="KW-0464">Manganese</keyword>
<feature type="binding site" evidence="9">
    <location>
        <position position="207"/>
    </location>
    <ligand>
        <name>1-deoxy-D-xylulose 5-phosphate</name>
        <dbReference type="ChEBI" id="CHEBI:57792"/>
    </ligand>
</feature>
<proteinExistence type="inferred from homology"/>
<dbReference type="PANTHER" id="PTHR30525:SF0">
    <property type="entry name" value="1-DEOXY-D-XYLULOSE 5-PHOSPHATE REDUCTOISOMERASE, CHLOROPLASTIC"/>
    <property type="match status" value="1"/>
</dbReference>
<evidence type="ECO:0000259" key="11">
    <source>
        <dbReference type="Pfam" id="PF08436"/>
    </source>
</evidence>
<feature type="binding site" evidence="9">
    <location>
        <position position="184"/>
    </location>
    <ligand>
        <name>1-deoxy-D-xylulose 5-phosphate</name>
        <dbReference type="ChEBI" id="CHEBI:57792"/>
    </ligand>
</feature>
<feature type="binding site" evidence="9">
    <location>
        <position position="12"/>
    </location>
    <ligand>
        <name>NADPH</name>
        <dbReference type="ChEBI" id="CHEBI:57783"/>
    </ligand>
</feature>
<keyword evidence="14" id="KW-1185">Reference proteome</keyword>
<gene>
    <name evidence="13" type="primary">ispC</name>
    <name evidence="9" type="synonym">dxr</name>
    <name evidence="13" type="ORF">KDN34_11595</name>
</gene>
<feature type="domain" description="1-deoxy-D-xylulose 5-phosphate reductoisomerase N-terminal" evidence="10">
    <location>
        <begin position="4"/>
        <end position="130"/>
    </location>
</feature>
<evidence type="ECO:0000256" key="1">
    <source>
        <dbReference type="ARBA" id="ARBA00005094"/>
    </source>
</evidence>
<feature type="binding site" evidence="9">
    <location>
        <position position="229"/>
    </location>
    <ligand>
        <name>1-deoxy-D-xylulose 5-phosphate</name>
        <dbReference type="ChEBI" id="CHEBI:57792"/>
    </ligand>
</feature>
<evidence type="ECO:0000256" key="8">
    <source>
        <dbReference type="ARBA" id="ARBA00048543"/>
    </source>
</evidence>
<dbReference type="InterPro" id="IPR036169">
    <property type="entry name" value="DXPR_C_sf"/>
</dbReference>
<dbReference type="Proteomes" id="UP000679575">
    <property type="component" value="Chromosome"/>
</dbReference>
<comment type="catalytic activity">
    <reaction evidence="8">
        <text>2-C-methyl-D-erythritol 4-phosphate + NADP(+) = 1-deoxy-D-xylulose 5-phosphate + NADPH + H(+)</text>
        <dbReference type="Rhea" id="RHEA:13717"/>
        <dbReference type="ChEBI" id="CHEBI:15378"/>
        <dbReference type="ChEBI" id="CHEBI:57783"/>
        <dbReference type="ChEBI" id="CHEBI:57792"/>
        <dbReference type="ChEBI" id="CHEBI:58262"/>
        <dbReference type="ChEBI" id="CHEBI:58349"/>
        <dbReference type="EC" id="1.1.1.267"/>
    </reaction>
    <physiologicalReaction direction="right-to-left" evidence="8">
        <dbReference type="Rhea" id="RHEA:13719"/>
    </physiologicalReaction>
</comment>
<dbReference type="EC" id="1.1.1.267" evidence="9"/>
<keyword evidence="5 9" id="KW-0560">Oxidoreductase</keyword>
<evidence type="ECO:0000256" key="5">
    <source>
        <dbReference type="ARBA" id="ARBA00023002"/>
    </source>
</evidence>
<evidence type="ECO:0000259" key="12">
    <source>
        <dbReference type="Pfam" id="PF13288"/>
    </source>
</evidence>
<dbReference type="PIRSF" id="PIRSF006205">
    <property type="entry name" value="Dxp_reductismrs"/>
    <property type="match status" value="1"/>
</dbReference>
<feature type="binding site" evidence="9">
    <location>
        <position position="226"/>
    </location>
    <ligand>
        <name>1-deoxy-D-xylulose 5-phosphate</name>
        <dbReference type="ChEBI" id="CHEBI:57792"/>
    </ligand>
</feature>
<sequence length="395" mass="42368">MQNMVILGATGSIGTSTLSVISENSDAFRVFALVANTNVKRMAELCRLHRPTVAHMVDATAAQQLKVAIAELDVEVTSGESELLDLVSRPEVDSVMAAIVGAAGMAPTLAAVKAGKRVLLANKEALVMSGRLFIEAVAEYGATLLPVDSEHNAIFQCLPRETQQQLGRCDLKAAGISKILLTGSGGPFLRAELATLPTVTPAQAIKHPNWSMGPKISVDSATMMNKGLEYVEARWLFNAGVEQLQVVIHPQSVIHSMVQYQDGSVMAQLGNPDMRTPIAHCMAYPARIVSGVEPLDFFKVGQLSFCEPDFSRFPCLKLAMDACRAGQEATTVLNAANEVAVAHFLKGEIRFTDIAKINEFCLEQVVQSPLDSIADILALDGEARVCARKGLALCH</sequence>
<feature type="binding site" evidence="9">
    <location>
        <position position="13"/>
    </location>
    <ligand>
        <name>NADPH</name>
        <dbReference type="ChEBI" id="CHEBI:57783"/>
    </ligand>
</feature>
<feature type="binding site" evidence="9">
    <location>
        <position position="149"/>
    </location>
    <ligand>
        <name>1-deoxy-D-xylulose 5-phosphate</name>
        <dbReference type="ChEBI" id="CHEBI:57792"/>
    </ligand>
</feature>
<feature type="binding site" evidence="9">
    <location>
        <position position="225"/>
    </location>
    <ligand>
        <name>1-deoxy-D-xylulose 5-phosphate</name>
        <dbReference type="ChEBI" id="CHEBI:57792"/>
    </ligand>
</feature>
<dbReference type="Gene3D" id="1.10.1740.10">
    <property type="match status" value="1"/>
</dbReference>
<dbReference type="NCBIfam" id="NF009114">
    <property type="entry name" value="PRK12464.1"/>
    <property type="match status" value="1"/>
</dbReference>
<dbReference type="HAMAP" id="MF_00183">
    <property type="entry name" value="DXP_reductoisom"/>
    <property type="match status" value="1"/>
</dbReference>
<keyword evidence="4 9" id="KW-0521">NADP</keyword>
<keyword evidence="9" id="KW-0460">Magnesium</keyword>
<feature type="binding site" evidence="9">
    <location>
        <position position="148"/>
    </location>
    <ligand>
        <name>Mn(2+)</name>
        <dbReference type="ChEBI" id="CHEBI:29035"/>
    </ligand>
</feature>
<feature type="domain" description="DXP reductoisomerase C-terminal" evidence="12">
    <location>
        <begin position="269"/>
        <end position="384"/>
    </location>
</feature>
<comment type="function">
    <text evidence="9">Catalyzes the NADPH-dependent rearrangement and reduction of 1-deoxy-D-xylulose-5-phosphate (DXP) to 2-C-methyl-D-erythritol 4-phosphate (MEP).</text>
</comment>
<dbReference type="InterPro" id="IPR026877">
    <property type="entry name" value="DXPR_C"/>
</dbReference>
<evidence type="ECO:0000256" key="7">
    <source>
        <dbReference type="ARBA" id="ARBA00023229"/>
    </source>
</evidence>
<feature type="binding site" evidence="9">
    <location>
        <position position="213"/>
    </location>
    <ligand>
        <name>NADPH</name>
        <dbReference type="ChEBI" id="CHEBI:57783"/>
    </ligand>
</feature>
<evidence type="ECO:0000313" key="13">
    <source>
        <dbReference type="EMBL" id="QUN04878.1"/>
    </source>
</evidence>
<evidence type="ECO:0000256" key="6">
    <source>
        <dbReference type="ARBA" id="ARBA00023211"/>
    </source>
</evidence>
<evidence type="ECO:0000313" key="14">
    <source>
        <dbReference type="Proteomes" id="UP000679575"/>
    </source>
</evidence>
<reference evidence="13 14" key="1">
    <citation type="submission" date="2021-04" db="EMBL/GenBank/DDBJ databases">
        <title>Novel species identification of genus Shewanella.</title>
        <authorList>
            <person name="Liu G."/>
        </authorList>
    </citation>
    <scope>NUCLEOTIDE SEQUENCE [LARGE SCALE GENOMIC DNA]</scope>
    <source>
        <strain evidence="13 14">FJAT-54481</strain>
    </source>
</reference>
<dbReference type="InterPro" id="IPR013644">
    <property type="entry name" value="DXP_reductoisomerase_C"/>
</dbReference>
<evidence type="ECO:0000256" key="2">
    <source>
        <dbReference type="ARBA" id="ARBA00006825"/>
    </source>
</evidence>
<comment type="caution">
    <text evidence="9">Lacks conserved residue(s) required for the propagation of feature annotation.</text>
</comment>
<dbReference type="NCBIfam" id="NF003938">
    <property type="entry name" value="PRK05447.1-1"/>
    <property type="match status" value="1"/>
</dbReference>
<comment type="similarity">
    <text evidence="2 9">Belongs to the DXR family.</text>
</comment>
<dbReference type="Pfam" id="PF08436">
    <property type="entry name" value="DXP_redisom_C"/>
    <property type="match status" value="1"/>
</dbReference>
<feature type="binding site" evidence="9">
    <location>
        <position position="38"/>
    </location>
    <ligand>
        <name>NADPH</name>
        <dbReference type="ChEBI" id="CHEBI:57783"/>
    </ligand>
</feature>
<dbReference type="GO" id="GO:0030604">
    <property type="term" value="F:1-deoxy-D-xylulose-5-phosphate reductoisomerase activity"/>
    <property type="evidence" value="ECO:0007669"/>
    <property type="project" value="UniProtKB-EC"/>
</dbReference>
<feature type="binding site" evidence="9">
    <location>
        <position position="123"/>
    </location>
    <ligand>
        <name>1-deoxy-D-xylulose 5-phosphate</name>
        <dbReference type="ChEBI" id="CHEBI:57792"/>
    </ligand>
</feature>
<dbReference type="InterPro" id="IPR013512">
    <property type="entry name" value="DXP_reductoisomerase_N"/>
</dbReference>
<dbReference type="Pfam" id="PF02670">
    <property type="entry name" value="DXP_reductoisom"/>
    <property type="match status" value="1"/>
</dbReference>
<dbReference type="InterPro" id="IPR036291">
    <property type="entry name" value="NAD(P)-bd_dom_sf"/>
</dbReference>
<evidence type="ECO:0000256" key="4">
    <source>
        <dbReference type="ARBA" id="ARBA00022857"/>
    </source>
</evidence>
<evidence type="ECO:0000256" key="9">
    <source>
        <dbReference type="HAMAP-Rule" id="MF_00183"/>
    </source>
</evidence>
<dbReference type="InterPro" id="IPR003821">
    <property type="entry name" value="DXP_reductoisomerase"/>
</dbReference>
<feature type="binding site" evidence="9">
    <location>
        <position position="220"/>
    </location>
    <ligand>
        <name>1-deoxy-D-xylulose 5-phosphate</name>
        <dbReference type="ChEBI" id="CHEBI:57792"/>
    </ligand>
</feature>
<dbReference type="SUPFAM" id="SSF55347">
    <property type="entry name" value="Glyceraldehyde-3-phosphate dehydrogenase-like, C-terminal domain"/>
    <property type="match status" value="1"/>
</dbReference>
<feature type="binding site" evidence="9">
    <location>
        <position position="11"/>
    </location>
    <ligand>
        <name>NADPH</name>
        <dbReference type="ChEBI" id="CHEBI:57783"/>
    </ligand>
</feature>
<keyword evidence="3 9" id="KW-0479">Metal-binding</keyword>
<dbReference type="SUPFAM" id="SSF69055">
    <property type="entry name" value="1-deoxy-D-xylulose-5-phosphate reductoisomerase, C-terminal domain"/>
    <property type="match status" value="1"/>
</dbReference>
<evidence type="ECO:0000256" key="3">
    <source>
        <dbReference type="ARBA" id="ARBA00022723"/>
    </source>
</evidence>
<dbReference type="Gene3D" id="3.40.50.720">
    <property type="entry name" value="NAD(P)-binding Rossmann-like Domain"/>
    <property type="match status" value="1"/>
</dbReference>
<dbReference type="PANTHER" id="PTHR30525">
    <property type="entry name" value="1-DEOXY-D-XYLULOSE 5-PHOSPHATE REDUCTOISOMERASE"/>
    <property type="match status" value="1"/>
</dbReference>
<feature type="binding site" evidence="9">
    <location>
        <position position="122"/>
    </location>
    <ligand>
        <name>NADPH</name>
        <dbReference type="ChEBI" id="CHEBI:57783"/>
    </ligand>
</feature>
<feature type="binding site" evidence="9">
    <location>
        <position position="150"/>
    </location>
    <ligand>
        <name>Mn(2+)</name>
        <dbReference type="ChEBI" id="CHEBI:29035"/>
    </ligand>
</feature>
<comment type="cofactor">
    <cofactor evidence="9">
        <name>Mg(2+)</name>
        <dbReference type="ChEBI" id="CHEBI:18420"/>
    </cofactor>
    <cofactor evidence="9">
        <name>Mn(2+)</name>
        <dbReference type="ChEBI" id="CHEBI:29035"/>
    </cofactor>
</comment>
<accession>A0ABX7YQ42</accession>
<keyword evidence="7 9" id="KW-0414">Isoprene biosynthesis</keyword>
<feature type="domain" description="1-deoxy-D-xylulose 5-phosphate reductoisomerase C-terminal" evidence="11">
    <location>
        <begin position="144"/>
        <end position="237"/>
    </location>
</feature>
<dbReference type="RefSeq" id="WP_212593930.1">
    <property type="nucleotide sequence ID" value="NZ_CP073587.1"/>
</dbReference>
<comment type="pathway">
    <text evidence="1 9">Isoprenoid biosynthesis; isopentenyl diphosphate biosynthesis via DXP pathway; isopentenyl diphosphate from 1-deoxy-D-xylulose 5-phosphate: step 1/6.</text>
</comment>
<protein>
    <recommendedName>
        <fullName evidence="9">1-deoxy-D-xylulose 5-phosphate reductoisomerase</fullName>
        <shortName evidence="9">DXP reductoisomerase</shortName>
        <ecNumber evidence="9">1.1.1.267</ecNumber>
    </recommendedName>
    <alternativeName>
        <fullName evidence="9">1-deoxyxylulose-5-phosphate reductoisomerase</fullName>
    </alternativeName>
    <alternativeName>
        <fullName evidence="9">2-C-methyl-D-erythritol 4-phosphate synthase</fullName>
    </alternativeName>
</protein>
<dbReference type="NCBIfam" id="TIGR00243">
    <property type="entry name" value="Dxr"/>
    <property type="match status" value="1"/>
</dbReference>
<feature type="binding site" evidence="9">
    <location>
        <position position="150"/>
    </location>
    <ligand>
        <name>1-deoxy-D-xylulose 5-phosphate</name>
        <dbReference type="ChEBI" id="CHEBI:57792"/>
    </ligand>
</feature>
<feature type="binding site" evidence="9">
    <location>
        <position position="124"/>
    </location>
    <ligand>
        <name>NADPH</name>
        <dbReference type="ChEBI" id="CHEBI:57783"/>
    </ligand>
</feature>
<evidence type="ECO:0000259" key="10">
    <source>
        <dbReference type="Pfam" id="PF02670"/>
    </source>
</evidence>
<feature type="binding site" evidence="9">
    <location>
        <position position="10"/>
    </location>
    <ligand>
        <name>NADPH</name>
        <dbReference type="ChEBI" id="CHEBI:57783"/>
    </ligand>
</feature>
<dbReference type="EMBL" id="CP073587">
    <property type="protein sequence ID" value="QUN04878.1"/>
    <property type="molecule type" value="Genomic_DNA"/>
</dbReference>
<dbReference type="Pfam" id="PF13288">
    <property type="entry name" value="DXPR_C"/>
    <property type="match status" value="1"/>
</dbReference>